<organism evidence="1 2">
    <name type="scientific">Xylaria flabelliformis</name>
    <dbReference type="NCBI Taxonomy" id="2512241"/>
    <lineage>
        <taxon>Eukaryota</taxon>
        <taxon>Fungi</taxon>
        <taxon>Dikarya</taxon>
        <taxon>Ascomycota</taxon>
        <taxon>Pezizomycotina</taxon>
        <taxon>Sordariomycetes</taxon>
        <taxon>Xylariomycetidae</taxon>
        <taxon>Xylariales</taxon>
        <taxon>Xylariaceae</taxon>
        <taxon>Xylaria</taxon>
    </lineage>
</organism>
<gene>
    <name evidence="1" type="ORF">FHL15_004931</name>
</gene>
<dbReference type="STRING" id="2512241.A0A553I1S9"/>
<dbReference type="AlphaFoldDB" id="A0A553I1S9"/>
<accession>A0A553I1S9</accession>
<sequence>MSSTKTYIVAPNFALSPNSLQLGDIIVDPLGPILDPVNRKCRLPIDKDDLKDIASWEKFSSTRSELLSGRCSLWTTFLALLGATFGVDISLSLERNSNDVIIAPELQTHEFFVTDEYVKSVLAQDAVKNYMKRRNYRIPVYMVGGLKIAKGGATVNPDVTTKIDGKIGVMGTEDDVAPEPLFQYIRNRTEGVAFDSKTDFILGFRVERIIFQGENFKEHKLSTVGASMLDGDECVQNAAPPDFKREGDISWAVATEQADEDEIGILESKDEVDDVMWYVTYPKNE</sequence>
<comment type="caution">
    <text evidence="1">The sequence shown here is derived from an EMBL/GenBank/DDBJ whole genome shotgun (WGS) entry which is preliminary data.</text>
</comment>
<dbReference type="OrthoDB" id="4500473at2759"/>
<reference evidence="2" key="1">
    <citation type="submission" date="2019-06" db="EMBL/GenBank/DDBJ databases">
        <title>Draft genome sequence of the griseofulvin-producing fungus Xylaria cubensis strain G536.</title>
        <authorList>
            <person name="Mead M.E."/>
            <person name="Raja H.A."/>
            <person name="Steenwyk J.L."/>
            <person name="Knowles S.L."/>
            <person name="Oberlies N.H."/>
            <person name="Rokas A."/>
        </authorList>
    </citation>
    <scope>NUCLEOTIDE SEQUENCE [LARGE SCALE GENOMIC DNA]</scope>
    <source>
        <strain evidence="2">G536</strain>
    </source>
</reference>
<dbReference type="EMBL" id="VFLP01000024">
    <property type="protein sequence ID" value="TRX94163.1"/>
    <property type="molecule type" value="Genomic_DNA"/>
</dbReference>
<name>A0A553I1S9_9PEZI</name>
<protein>
    <submittedName>
        <fullName evidence="1">Uncharacterized protein</fullName>
    </submittedName>
</protein>
<evidence type="ECO:0000313" key="2">
    <source>
        <dbReference type="Proteomes" id="UP000319160"/>
    </source>
</evidence>
<evidence type="ECO:0000313" key="1">
    <source>
        <dbReference type="EMBL" id="TRX94163.1"/>
    </source>
</evidence>
<proteinExistence type="predicted"/>
<dbReference type="Proteomes" id="UP000319160">
    <property type="component" value="Unassembled WGS sequence"/>
</dbReference>
<keyword evidence="2" id="KW-1185">Reference proteome</keyword>